<feature type="region of interest" description="Disordered" evidence="1">
    <location>
        <begin position="61"/>
        <end position="102"/>
    </location>
</feature>
<name>A0AAY4BIB9_9TELE</name>
<accession>A0AAY4BIB9</accession>
<proteinExistence type="predicted"/>
<feature type="compositionally biased region" description="Low complexity" evidence="1">
    <location>
        <begin position="61"/>
        <end position="70"/>
    </location>
</feature>
<keyword evidence="3" id="KW-1185">Reference proteome</keyword>
<reference evidence="2 3" key="1">
    <citation type="submission" date="2020-06" db="EMBL/GenBank/DDBJ databases">
        <authorList>
            <consortium name="Wellcome Sanger Institute Data Sharing"/>
        </authorList>
    </citation>
    <scope>NUCLEOTIDE SEQUENCE [LARGE SCALE GENOMIC DNA]</scope>
</reference>
<evidence type="ECO:0000313" key="2">
    <source>
        <dbReference type="Ensembl" id="ENSDCDP00010020670.1"/>
    </source>
</evidence>
<sequence>MCPSKWLVHMNGWQQGEKTKIDDVTNIYARTSGICVSTLPVLISWWITLVTCPLSKELSSLTRSTRQLQRTSRDAAKRISPTAKSDMEESTKRCLPKGKNEQ</sequence>
<evidence type="ECO:0000313" key="3">
    <source>
        <dbReference type="Proteomes" id="UP000694580"/>
    </source>
</evidence>
<reference evidence="2" key="2">
    <citation type="submission" date="2025-08" db="UniProtKB">
        <authorList>
            <consortium name="Ensembl"/>
        </authorList>
    </citation>
    <scope>IDENTIFICATION</scope>
</reference>
<feature type="compositionally biased region" description="Basic and acidic residues" evidence="1">
    <location>
        <begin position="85"/>
        <end position="102"/>
    </location>
</feature>
<protein>
    <submittedName>
        <fullName evidence="2">Uncharacterized protein</fullName>
    </submittedName>
</protein>
<dbReference type="AlphaFoldDB" id="A0AAY4BIB9"/>
<dbReference type="Ensembl" id="ENSDCDT00010022076.1">
    <property type="protein sequence ID" value="ENSDCDP00010020670.1"/>
    <property type="gene ID" value="ENSDCDG00010009524.1"/>
</dbReference>
<organism evidence="2 3">
    <name type="scientific">Denticeps clupeoides</name>
    <name type="common">denticle herring</name>
    <dbReference type="NCBI Taxonomy" id="299321"/>
    <lineage>
        <taxon>Eukaryota</taxon>
        <taxon>Metazoa</taxon>
        <taxon>Chordata</taxon>
        <taxon>Craniata</taxon>
        <taxon>Vertebrata</taxon>
        <taxon>Euteleostomi</taxon>
        <taxon>Actinopterygii</taxon>
        <taxon>Neopterygii</taxon>
        <taxon>Teleostei</taxon>
        <taxon>Clupei</taxon>
        <taxon>Clupeiformes</taxon>
        <taxon>Denticipitoidei</taxon>
        <taxon>Denticipitidae</taxon>
        <taxon>Denticeps</taxon>
    </lineage>
</organism>
<evidence type="ECO:0000256" key="1">
    <source>
        <dbReference type="SAM" id="MobiDB-lite"/>
    </source>
</evidence>
<dbReference type="Proteomes" id="UP000694580">
    <property type="component" value="Chromosome 6"/>
</dbReference>
<dbReference type="GeneTree" id="ENSGT00990000204195"/>
<reference evidence="2" key="3">
    <citation type="submission" date="2025-09" db="UniProtKB">
        <authorList>
            <consortium name="Ensembl"/>
        </authorList>
    </citation>
    <scope>IDENTIFICATION</scope>
</reference>